<sequence length="519" mass="54051">MNRPAATSKRISALLKGGLTALGAMALYAVSLGCFIALMLLVISMEEGGESLPSSALPLTETIVLLSQGTGFTAGSIVVGVMPLLLTLLLVALVAQCASRADAGALGWASGLVVWVALNLMLSGGTGVELHDTPAVIAVKTACVWTIGYAFAAVPGSSVTANVRNRLNERISPRARRMATLVGAVTGMLSVVLLVTALIVTIVWVVRGWSAMTALFEYDGMENGSRILTTVSSLAWLPNLAVWALSWVAGAGFHIGELGSFTMWVGQSAGLPPLPVFGLMPEAIADDRVRIVLRCLIPAFASVIALIVMLAPGLMRVRPVRPADGSDTAKRAVVAMACHLVVLVLAGTVTVGVWCGCFALSDGALGAHRLAHVGVDVPQSTLLVARSVAFGFGAAWLAVAVVLSAVYGIHWIVGRHAARIAQTASETAERVPASSPSDGDADHAAPAAPDDGESDARDDDASARGRGGAKPRSIRSERSVRSETFERAAVVRRAPRTVRSDKLDQPTKEESDDNNESSD</sequence>
<evidence type="ECO:0000313" key="4">
    <source>
        <dbReference type="Proteomes" id="UP000235034"/>
    </source>
</evidence>
<feature type="compositionally biased region" description="Basic and acidic residues" evidence="1">
    <location>
        <begin position="498"/>
        <end position="509"/>
    </location>
</feature>
<keyword evidence="4" id="KW-1185">Reference proteome</keyword>
<feature type="compositionally biased region" description="Basic and acidic residues" evidence="1">
    <location>
        <begin position="474"/>
        <end position="486"/>
    </location>
</feature>
<dbReference type="Proteomes" id="UP000235034">
    <property type="component" value="Unassembled WGS sequence"/>
</dbReference>
<keyword evidence="2" id="KW-0812">Transmembrane</keyword>
<dbReference type="PROSITE" id="PS51257">
    <property type="entry name" value="PROKAR_LIPOPROTEIN"/>
    <property type="match status" value="1"/>
</dbReference>
<accession>A0A2N5IWM5</accession>
<feature type="transmembrane region" description="Helical" evidence="2">
    <location>
        <begin position="178"/>
        <end position="206"/>
    </location>
</feature>
<feature type="compositionally biased region" description="Low complexity" evidence="1">
    <location>
        <begin position="432"/>
        <end position="449"/>
    </location>
</feature>
<feature type="transmembrane region" description="Helical" evidence="2">
    <location>
        <begin position="63"/>
        <end position="93"/>
    </location>
</feature>
<feature type="transmembrane region" description="Helical" evidence="2">
    <location>
        <begin position="21"/>
        <end position="43"/>
    </location>
</feature>
<dbReference type="Pfam" id="PF19877">
    <property type="entry name" value="DUF6350"/>
    <property type="match status" value="1"/>
</dbReference>
<proteinExistence type="predicted"/>
<feature type="transmembrane region" description="Helical" evidence="2">
    <location>
        <begin position="291"/>
        <end position="311"/>
    </location>
</feature>
<dbReference type="OrthoDB" id="3742900at2"/>
<reference evidence="3 4" key="1">
    <citation type="submission" date="2017-07" db="EMBL/GenBank/DDBJ databases">
        <title>Bifidobacterium novel species.</title>
        <authorList>
            <person name="Lugli G.A."/>
            <person name="Milani C."/>
            <person name="Duranti S."/>
            <person name="Mangifesta M."/>
        </authorList>
    </citation>
    <scope>NUCLEOTIDE SEQUENCE [LARGE SCALE GENOMIC DNA]</scope>
    <source>
        <strain evidence="3 4">77</strain>
    </source>
</reference>
<dbReference type="EMBL" id="NMWT01000028">
    <property type="protein sequence ID" value="PLS26366.1"/>
    <property type="molecule type" value="Genomic_DNA"/>
</dbReference>
<organism evidence="3 4">
    <name type="scientific">Bifidobacterium parmae</name>
    <dbReference type="NCBI Taxonomy" id="361854"/>
    <lineage>
        <taxon>Bacteria</taxon>
        <taxon>Bacillati</taxon>
        <taxon>Actinomycetota</taxon>
        <taxon>Actinomycetes</taxon>
        <taxon>Bifidobacteriales</taxon>
        <taxon>Bifidobacteriaceae</taxon>
        <taxon>Bifidobacterium</taxon>
    </lineage>
</organism>
<evidence type="ECO:0000313" key="3">
    <source>
        <dbReference type="EMBL" id="PLS26366.1"/>
    </source>
</evidence>
<evidence type="ECO:0000256" key="2">
    <source>
        <dbReference type="SAM" id="Phobius"/>
    </source>
</evidence>
<feature type="region of interest" description="Disordered" evidence="1">
    <location>
        <begin position="427"/>
        <end position="519"/>
    </location>
</feature>
<feature type="transmembrane region" description="Helical" evidence="2">
    <location>
        <begin position="105"/>
        <end position="123"/>
    </location>
</feature>
<protein>
    <recommendedName>
        <fullName evidence="5">Lipoprotein</fullName>
    </recommendedName>
</protein>
<keyword evidence="2" id="KW-0472">Membrane</keyword>
<feature type="transmembrane region" description="Helical" evidence="2">
    <location>
        <begin position="226"/>
        <end position="249"/>
    </location>
</feature>
<comment type="caution">
    <text evidence="3">The sequence shown here is derived from an EMBL/GenBank/DDBJ whole genome shotgun (WGS) entry which is preliminary data.</text>
</comment>
<feature type="transmembrane region" description="Helical" evidence="2">
    <location>
        <begin position="261"/>
        <end position="279"/>
    </location>
</feature>
<dbReference type="InterPro" id="IPR045931">
    <property type="entry name" value="DUF6350"/>
</dbReference>
<evidence type="ECO:0008006" key="5">
    <source>
        <dbReference type="Google" id="ProtNLM"/>
    </source>
</evidence>
<keyword evidence="2" id="KW-1133">Transmembrane helix</keyword>
<dbReference type="AlphaFoldDB" id="A0A2N5IWM5"/>
<feature type="compositionally biased region" description="Acidic residues" evidence="1">
    <location>
        <begin position="510"/>
        <end position="519"/>
    </location>
</feature>
<feature type="transmembrane region" description="Helical" evidence="2">
    <location>
        <begin position="332"/>
        <end position="361"/>
    </location>
</feature>
<feature type="transmembrane region" description="Helical" evidence="2">
    <location>
        <begin position="135"/>
        <end position="157"/>
    </location>
</feature>
<feature type="transmembrane region" description="Helical" evidence="2">
    <location>
        <begin position="388"/>
        <end position="413"/>
    </location>
</feature>
<name>A0A2N5IWM5_9BIFI</name>
<gene>
    <name evidence="3" type="ORF">Uis4E_1941</name>
</gene>
<dbReference type="RefSeq" id="WP_101622997.1">
    <property type="nucleotide sequence ID" value="NZ_NMWT01000028.1"/>
</dbReference>
<evidence type="ECO:0000256" key="1">
    <source>
        <dbReference type="SAM" id="MobiDB-lite"/>
    </source>
</evidence>